<evidence type="ECO:0000313" key="1">
    <source>
        <dbReference type="EMBL" id="SHH57604.1"/>
    </source>
</evidence>
<name>A0A1M5U3S3_9FLAO</name>
<dbReference type="STRING" id="1195760.SAMN05444281_1015"/>
<keyword evidence="2" id="KW-1185">Reference proteome</keyword>
<proteinExistence type="predicted"/>
<dbReference type="RefSeq" id="WP_157359368.1">
    <property type="nucleotide sequence ID" value="NZ_BMEN01000002.1"/>
</dbReference>
<reference evidence="2" key="1">
    <citation type="submission" date="2016-11" db="EMBL/GenBank/DDBJ databases">
        <authorList>
            <person name="Varghese N."/>
            <person name="Submissions S."/>
        </authorList>
    </citation>
    <scope>NUCLEOTIDE SEQUENCE [LARGE SCALE GENOMIC DNA]</scope>
    <source>
        <strain evidence="2">DSM 100572</strain>
    </source>
</reference>
<dbReference type="OrthoDB" id="1449443at2"/>
<organism evidence="1 2">
    <name type="scientific">Wenyingzhuangia marina</name>
    <dbReference type="NCBI Taxonomy" id="1195760"/>
    <lineage>
        <taxon>Bacteria</taxon>
        <taxon>Pseudomonadati</taxon>
        <taxon>Bacteroidota</taxon>
        <taxon>Flavobacteriia</taxon>
        <taxon>Flavobacteriales</taxon>
        <taxon>Flavobacteriaceae</taxon>
        <taxon>Wenyingzhuangia</taxon>
    </lineage>
</organism>
<gene>
    <name evidence="1" type="ORF">SAMN05444281_1015</name>
</gene>
<dbReference type="Proteomes" id="UP000184109">
    <property type="component" value="Unassembled WGS sequence"/>
</dbReference>
<evidence type="ECO:0000313" key="2">
    <source>
        <dbReference type="Proteomes" id="UP000184109"/>
    </source>
</evidence>
<accession>A0A1M5U3S3</accession>
<dbReference type="AlphaFoldDB" id="A0A1M5U3S3"/>
<protein>
    <submittedName>
        <fullName evidence="1">Uncharacterized protein</fullName>
    </submittedName>
</protein>
<sequence>MSKKEDIQNYISNLKNRLKDELPRISEEIRVYEEKLAEGKLNPNPTPGPQFNG</sequence>
<dbReference type="EMBL" id="FQXQ01000002">
    <property type="protein sequence ID" value="SHH57604.1"/>
    <property type="molecule type" value="Genomic_DNA"/>
</dbReference>